<keyword evidence="2" id="KW-1133">Transmembrane helix</keyword>
<evidence type="ECO:0000313" key="3">
    <source>
        <dbReference type="EMBL" id="KTQ91217.1"/>
    </source>
</evidence>
<dbReference type="OrthoDB" id="8220660at2"/>
<sequence length="220" mass="23050">MAADDGMERGDAGTSVVELLVGLALLSLIALFIGQGVGAITRMAPLATRIDRSAELTAVREHLRRTLSETVADLGLVGGAPFRGQAETLAFLAHADPLLEVGGLNEITLTLEPGAQGGLDLVERRAIASGDLSRAASRTVLIPDVASLRFAYGEPGPDGTPLWRAAWQRDGAPPALVRIDIGLKAGDRRSVPTLVVHPMATALPPDKRANRQPLDAAPRP</sequence>
<name>A0A175R5L2_9HYPH</name>
<dbReference type="RefSeq" id="WP_058635761.1">
    <property type="nucleotide sequence ID" value="NZ_LDPZ01000034.1"/>
</dbReference>
<organism evidence="3 4">
    <name type="scientific">Aureimonas ureilytica</name>
    <dbReference type="NCBI Taxonomy" id="401562"/>
    <lineage>
        <taxon>Bacteria</taxon>
        <taxon>Pseudomonadati</taxon>
        <taxon>Pseudomonadota</taxon>
        <taxon>Alphaproteobacteria</taxon>
        <taxon>Hyphomicrobiales</taxon>
        <taxon>Aurantimonadaceae</taxon>
        <taxon>Aureimonas</taxon>
    </lineage>
</organism>
<feature type="transmembrane region" description="Helical" evidence="2">
    <location>
        <begin position="20"/>
        <end position="40"/>
    </location>
</feature>
<reference evidence="3 4" key="1">
    <citation type="journal article" date="2016" name="Front. Microbiol.">
        <title>Genomic Resource of Rice Seed Associated Bacteria.</title>
        <authorList>
            <person name="Midha S."/>
            <person name="Bansal K."/>
            <person name="Sharma S."/>
            <person name="Kumar N."/>
            <person name="Patil P.P."/>
            <person name="Chaudhry V."/>
            <person name="Patil P.B."/>
        </authorList>
    </citation>
    <scope>NUCLEOTIDE SEQUENCE [LARGE SCALE GENOMIC DNA]</scope>
    <source>
        <strain evidence="3 4">NS226</strain>
    </source>
</reference>
<evidence type="ECO:0000313" key="4">
    <source>
        <dbReference type="Proteomes" id="UP000078272"/>
    </source>
</evidence>
<dbReference type="AlphaFoldDB" id="A0A175R5L2"/>
<accession>A0A175R5L2</accession>
<evidence type="ECO:0000256" key="2">
    <source>
        <dbReference type="SAM" id="Phobius"/>
    </source>
</evidence>
<keyword evidence="2" id="KW-0472">Membrane</keyword>
<dbReference type="STRING" id="401562.NS365_02785"/>
<dbReference type="PATRIC" id="fig|401562.3.peg.2848"/>
<gene>
    <name evidence="3" type="ORF">NS226_15685</name>
</gene>
<dbReference type="Proteomes" id="UP000078272">
    <property type="component" value="Unassembled WGS sequence"/>
</dbReference>
<comment type="caution">
    <text evidence="3">The sequence shown here is derived from an EMBL/GenBank/DDBJ whole genome shotgun (WGS) entry which is preliminary data.</text>
</comment>
<dbReference type="EMBL" id="LDPZ01000034">
    <property type="protein sequence ID" value="KTQ91217.1"/>
    <property type="molecule type" value="Genomic_DNA"/>
</dbReference>
<protein>
    <recommendedName>
        <fullName evidence="5">General secretion pathway protein GspJ</fullName>
    </recommendedName>
</protein>
<keyword evidence="2" id="KW-0812">Transmembrane</keyword>
<proteinExistence type="predicted"/>
<feature type="region of interest" description="Disordered" evidence="1">
    <location>
        <begin position="201"/>
        <end position="220"/>
    </location>
</feature>
<evidence type="ECO:0008006" key="5">
    <source>
        <dbReference type="Google" id="ProtNLM"/>
    </source>
</evidence>
<evidence type="ECO:0000256" key="1">
    <source>
        <dbReference type="SAM" id="MobiDB-lite"/>
    </source>
</evidence>